<gene>
    <name evidence="2" type="ORF">G7068_16235</name>
</gene>
<accession>A0A6G7XJD0</accession>
<dbReference type="AlphaFoldDB" id="A0A6G7XJD0"/>
<feature type="compositionally biased region" description="Basic and acidic residues" evidence="1">
    <location>
        <begin position="27"/>
        <end position="37"/>
    </location>
</feature>
<name>A0A6G7XJD0_9MICO</name>
<dbReference type="EMBL" id="CP049863">
    <property type="protein sequence ID" value="QIK64596.1"/>
    <property type="molecule type" value="Genomic_DNA"/>
</dbReference>
<dbReference type="Proteomes" id="UP000502677">
    <property type="component" value="Chromosome"/>
</dbReference>
<sequence length="52" mass="5811">MAVHDTLVDWALDRVGFLDSPPAPRPADPEREEDHPEYGTGYTDLGFEIPKS</sequence>
<protein>
    <submittedName>
        <fullName evidence="2">Uncharacterized protein</fullName>
    </submittedName>
</protein>
<proteinExistence type="predicted"/>
<evidence type="ECO:0000313" key="2">
    <source>
        <dbReference type="EMBL" id="QIK64596.1"/>
    </source>
</evidence>
<organism evidence="2 3">
    <name type="scientific">Leucobacter viscericola</name>
    <dbReference type="NCBI Taxonomy" id="2714935"/>
    <lineage>
        <taxon>Bacteria</taxon>
        <taxon>Bacillati</taxon>
        <taxon>Actinomycetota</taxon>
        <taxon>Actinomycetes</taxon>
        <taxon>Micrococcales</taxon>
        <taxon>Microbacteriaceae</taxon>
        <taxon>Leucobacter</taxon>
    </lineage>
</organism>
<evidence type="ECO:0000313" key="3">
    <source>
        <dbReference type="Proteomes" id="UP000502677"/>
    </source>
</evidence>
<reference evidence="2 3" key="1">
    <citation type="submission" date="2020-03" db="EMBL/GenBank/DDBJ databases">
        <title>Leucobacter sp. nov., isolated from beetles.</title>
        <authorList>
            <person name="Hyun D.-W."/>
            <person name="Bae J.-W."/>
        </authorList>
    </citation>
    <scope>NUCLEOTIDE SEQUENCE [LARGE SCALE GENOMIC DNA]</scope>
    <source>
        <strain evidence="2 3">HDW9C</strain>
    </source>
</reference>
<keyword evidence="3" id="KW-1185">Reference proteome</keyword>
<evidence type="ECO:0000256" key="1">
    <source>
        <dbReference type="SAM" id="MobiDB-lite"/>
    </source>
</evidence>
<dbReference type="RefSeq" id="WP_166292898.1">
    <property type="nucleotide sequence ID" value="NZ_CP049863.1"/>
</dbReference>
<dbReference type="KEGG" id="lvi:G7068_16235"/>
<feature type="region of interest" description="Disordered" evidence="1">
    <location>
        <begin position="18"/>
        <end position="52"/>
    </location>
</feature>